<protein>
    <recommendedName>
        <fullName evidence="1">Putative tail fiber protein gp53-like C-terminal domain-containing protein</fullName>
    </recommendedName>
</protein>
<dbReference type="InterPro" id="IPR054075">
    <property type="entry name" value="Gp53-like_C"/>
</dbReference>
<evidence type="ECO:0000313" key="2">
    <source>
        <dbReference type="EMBL" id="MBM6875649.1"/>
    </source>
</evidence>
<reference evidence="2 3" key="1">
    <citation type="journal article" date="2021" name="Sci. Rep.">
        <title>The distribution of antibiotic resistance genes in chicken gut microbiota commensals.</title>
        <authorList>
            <person name="Juricova H."/>
            <person name="Matiasovicova J."/>
            <person name="Kubasova T."/>
            <person name="Cejkova D."/>
            <person name="Rychlik I."/>
        </authorList>
    </citation>
    <scope>NUCLEOTIDE SEQUENCE [LARGE SCALE GENOMIC DNA]</scope>
    <source>
        <strain evidence="2 3">An425</strain>
    </source>
</reference>
<dbReference type="EMBL" id="JACJLT010000081">
    <property type="protein sequence ID" value="MBM6875649.1"/>
    <property type="molecule type" value="Genomic_DNA"/>
</dbReference>
<evidence type="ECO:0000313" key="3">
    <source>
        <dbReference type="Proteomes" id="UP000728968"/>
    </source>
</evidence>
<dbReference type="Pfam" id="PF21882">
    <property type="entry name" value="Gp53-like_C"/>
    <property type="match status" value="1"/>
</dbReference>
<feature type="domain" description="Putative tail fiber protein gp53-like C-terminal" evidence="1">
    <location>
        <begin position="33"/>
        <end position="113"/>
    </location>
</feature>
<dbReference type="Gene3D" id="2.60.40.3940">
    <property type="match status" value="1"/>
</dbReference>
<keyword evidence="3" id="KW-1185">Reference proteome</keyword>
<dbReference type="Proteomes" id="UP000728968">
    <property type="component" value="Unassembled WGS sequence"/>
</dbReference>
<accession>A0ABS2G2J5</accession>
<dbReference type="RefSeq" id="WP_204716411.1">
    <property type="nucleotide sequence ID" value="NZ_JACJLT010000081.1"/>
</dbReference>
<gene>
    <name evidence="2" type="ORF">H6A04_08310</name>
</gene>
<name>A0ABS2G2J5_FUSMR</name>
<organism evidence="2 3">
    <name type="scientific">Fusobacterium mortiferum</name>
    <dbReference type="NCBI Taxonomy" id="850"/>
    <lineage>
        <taxon>Bacteria</taxon>
        <taxon>Fusobacteriati</taxon>
        <taxon>Fusobacteriota</taxon>
        <taxon>Fusobacteriia</taxon>
        <taxon>Fusobacteriales</taxon>
        <taxon>Fusobacteriaceae</taxon>
        <taxon>Fusobacterium</taxon>
    </lineage>
</organism>
<sequence length="113" mass="12684">MLLTYLFLYSNYLLNKLDNLFEVNNNSNGYIEFDNGIIIQWFLGNTSTTSSIEVNYPKPFKIRAFQVYATYDYAGGSMAVAGAQPYSKSACLVRSKMIDGSGNPTMRFLAIGY</sequence>
<proteinExistence type="predicted"/>
<comment type="caution">
    <text evidence="2">The sequence shown here is derived from an EMBL/GenBank/DDBJ whole genome shotgun (WGS) entry which is preliminary data.</text>
</comment>
<evidence type="ECO:0000259" key="1">
    <source>
        <dbReference type="Pfam" id="PF21882"/>
    </source>
</evidence>